<dbReference type="GO" id="GO:0031564">
    <property type="term" value="P:transcription antitermination"/>
    <property type="evidence" value="ECO:0007669"/>
    <property type="project" value="UniProtKB-KW"/>
</dbReference>
<sequence>MSTARPSRSAGNDARSDARERALHLLYEAHAKSASGTSVVESQVLAVDDLVLEIVTGVDGVTAKADEIIAENAIGWTLARMPVIDLIVLRIAIFELMSRPDVPTAVILNEAVELAKTFSTDESGRFVNGILSTIAKKVRL</sequence>
<dbReference type="InterPro" id="IPR035926">
    <property type="entry name" value="NusB-like_sf"/>
</dbReference>
<organism evidence="7">
    <name type="scientific">freshwater metagenome</name>
    <dbReference type="NCBI Taxonomy" id="449393"/>
    <lineage>
        <taxon>unclassified sequences</taxon>
        <taxon>metagenomes</taxon>
        <taxon>ecological metagenomes</taxon>
    </lineage>
</organism>
<evidence type="ECO:0000256" key="4">
    <source>
        <dbReference type="ARBA" id="ARBA00023015"/>
    </source>
</evidence>
<keyword evidence="3" id="KW-0694">RNA-binding</keyword>
<evidence type="ECO:0000259" key="6">
    <source>
        <dbReference type="Pfam" id="PF01029"/>
    </source>
</evidence>
<dbReference type="PANTHER" id="PTHR11078:SF3">
    <property type="entry name" value="ANTITERMINATION NUSB DOMAIN-CONTAINING PROTEIN"/>
    <property type="match status" value="1"/>
</dbReference>
<keyword evidence="2" id="KW-0889">Transcription antitermination</keyword>
<dbReference type="SUPFAM" id="SSF48013">
    <property type="entry name" value="NusB-like"/>
    <property type="match status" value="1"/>
</dbReference>
<evidence type="ECO:0000256" key="1">
    <source>
        <dbReference type="ARBA" id="ARBA00005952"/>
    </source>
</evidence>
<evidence type="ECO:0000256" key="2">
    <source>
        <dbReference type="ARBA" id="ARBA00022814"/>
    </source>
</evidence>
<evidence type="ECO:0000313" key="7">
    <source>
        <dbReference type="EMBL" id="KGA18653.1"/>
    </source>
</evidence>
<keyword evidence="4" id="KW-0805">Transcription regulation</keyword>
<keyword evidence="5" id="KW-0804">Transcription</keyword>
<comment type="caution">
    <text evidence="7">The sequence shown here is derived from an EMBL/GenBank/DDBJ whole genome shotgun (WGS) entry which is preliminary data.</text>
</comment>
<dbReference type="InterPro" id="IPR011605">
    <property type="entry name" value="NusB_fam"/>
</dbReference>
<dbReference type="GO" id="GO:0005829">
    <property type="term" value="C:cytosol"/>
    <property type="evidence" value="ECO:0007669"/>
    <property type="project" value="TreeGrafter"/>
</dbReference>
<dbReference type="Pfam" id="PF01029">
    <property type="entry name" value="NusB"/>
    <property type="match status" value="1"/>
</dbReference>
<dbReference type="AlphaFoldDB" id="A0A094SJK7"/>
<reference evidence="7" key="1">
    <citation type="submission" date="2014-06" db="EMBL/GenBank/DDBJ databases">
        <title>Key roles for freshwater Actinobacteria revealed by deep metagenomic sequencing.</title>
        <authorList>
            <person name="Ghai R."/>
            <person name="Mizuno C.M."/>
            <person name="Picazo A."/>
            <person name="Camacho A."/>
            <person name="Rodriguez-Valera F."/>
        </authorList>
    </citation>
    <scope>NUCLEOTIDE SEQUENCE</scope>
</reference>
<feature type="domain" description="NusB/RsmB/TIM44" evidence="6">
    <location>
        <begin position="17"/>
        <end position="136"/>
    </location>
</feature>
<evidence type="ECO:0000256" key="5">
    <source>
        <dbReference type="ARBA" id="ARBA00023163"/>
    </source>
</evidence>
<dbReference type="HAMAP" id="MF_00073">
    <property type="entry name" value="NusB"/>
    <property type="match status" value="1"/>
</dbReference>
<dbReference type="PANTHER" id="PTHR11078">
    <property type="entry name" value="N UTILIZATION SUBSTANCE PROTEIN B-RELATED"/>
    <property type="match status" value="1"/>
</dbReference>
<proteinExistence type="inferred from homology"/>
<comment type="similarity">
    <text evidence="1">Belongs to the NusB family.</text>
</comment>
<evidence type="ECO:0000256" key="3">
    <source>
        <dbReference type="ARBA" id="ARBA00022884"/>
    </source>
</evidence>
<gene>
    <name evidence="7" type="ORF">GM51_7945</name>
</gene>
<dbReference type="GO" id="GO:0003723">
    <property type="term" value="F:RNA binding"/>
    <property type="evidence" value="ECO:0007669"/>
    <property type="project" value="UniProtKB-KW"/>
</dbReference>
<protein>
    <submittedName>
        <fullName evidence="7">Transcription antitermination protein NusB</fullName>
    </submittedName>
</protein>
<dbReference type="NCBIfam" id="TIGR01951">
    <property type="entry name" value="nusB"/>
    <property type="match status" value="1"/>
</dbReference>
<dbReference type="GO" id="GO:0006353">
    <property type="term" value="P:DNA-templated transcription termination"/>
    <property type="evidence" value="ECO:0007669"/>
    <property type="project" value="InterPro"/>
</dbReference>
<name>A0A094SJK7_9ZZZZ</name>
<dbReference type="Gene3D" id="1.10.940.10">
    <property type="entry name" value="NusB-like"/>
    <property type="match status" value="1"/>
</dbReference>
<dbReference type="InterPro" id="IPR006027">
    <property type="entry name" value="NusB_RsmB_TIM44"/>
</dbReference>
<accession>A0A094SJK7</accession>
<dbReference type="EMBL" id="JNSL01000040">
    <property type="protein sequence ID" value="KGA18653.1"/>
    <property type="molecule type" value="Genomic_DNA"/>
</dbReference>